<dbReference type="InterPro" id="IPR056911">
    <property type="entry name" value="Phage_Znf_bind_put"/>
</dbReference>
<dbReference type="KEGG" id="sle:sle_33340"/>
<gene>
    <name evidence="2" type="primary">sle_33340</name>
</gene>
<evidence type="ECO:0000313" key="3">
    <source>
        <dbReference type="Proteomes" id="UP000035016"/>
    </source>
</evidence>
<protein>
    <recommendedName>
        <fullName evidence="1">DNA-binding phage zinc finger domain-containing protein</fullName>
    </recommendedName>
</protein>
<feature type="domain" description="DNA-binding phage zinc finger" evidence="1">
    <location>
        <begin position="18"/>
        <end position="70"/>
    </location>
</feature>
<dbReference type="Proteomes" id="UP000035016">
    <property type="component" value="Chromosome Chromosome"/>
</dbReference>
<organism evidence="2 3">
    <name type="scientific">Streptomyces leeuwenhoekii</name>
    <dbReference type="NCBI Taxonomy" id="1437453"/>
    <lineage>
        <taxon>Bacteria</taxon>
        <taxon>Bacillati</taxon>
        <taxon>Actinomycetota</taxon>
        <taxon>Actinomycetes</taxon>
        <taxon>Kitasatosporales</taxon>
        <taxon>Streptomycetaceae</taxon>
        <taxon>Streptomyces</taxon>
    </lineage>
</organism>
<evidence type="ECO:0000313" key="2">
    <source>
        <dbReference type="EMBL" id="CQR62795.1"/>
    </source>
</evidence>
<dbReference type="AlphaFoldDB" id="A0A0F7VSY7"/>
<proteinExistence type="predicted"/>
<reference evidence="2 3" key="1">
    <citation type="submission" date="2015-02" db="EMBL/GenBank/DDBJ databases">
        <authorList>
            <person name="Gomez-Escribano P.J."/>
        </authorList>
    </citation>
    <scope>NUCLEOTIDE SEQUENCE [LARGE SCALE GENOMIC DNA]</scope>
    <source>
        <strain evidence="3">C34 (DSM 42122 / NRRL B-24963)</strain>
    </source>
</reference>
<evidence type="ECO:0000259" key="1">
    <source>
        <dbReference type="Pfam" id="PF24623"/>
    </source>
</evidence>
<dbReference type="EMBL" id="LN831790">
    <property type="protein sequence ID" value="CQR62795.1"/>
    <property type="molecule type" value="Genomic_DNA"/>
</dbReference>
<name>A0A0F7VSY7_STRLW</name>
<sequence length="99" mass="10994">MEYFTLAVKPTGHDPATVEAVLRRAWNACASVACPKCHVPPWQYCRNVTRGALYVTRYHRPRQDAAGAPALLAPVGIHGLRWAKGRGGFLWDDRRVPAV</sequence>
<accession>A0A0F7VSY7</accession>
<dbReference type="Pfam" id="PF24623">
    <property type="entry name" value="Phage_zn_bind_8"/>
    <property type="match status" value="1"/>
</dbReference>
<dbReference type="RefSeq" id="WP_029383957.1">
    <property type="nucleotide sequence ID" value="NZ_AZSD01000190.1"/>
</dbReference>